<protein>
    <submittedName>
        <fullName evidence="1">Uncharacterized protein</fullName>
    </submittedName>
</protein>
<organism evidence="1 2">
    <name type="scientific">Mesonia sediminis</name>
    <dbReference type="NCBI Taxonomy" id="1703946"/>
    <lineage>
        <taxon>Bacteria</taxon>
        <taxon>Pseudomonadati</taxon>
        <taxon>Bacteroidota</taxon>
        <taxon>Flavobacteriia</taxon>
        <taxon>Flavobacteriales</taxon>
        <taxon>Flavobacteriaceae</taxon>
        <taxon>Mesonia</taxon>
    </lineage>
</organism>
<dbReference type="Proteomes" id="UP001597357">
    <property type="component" value="Unassembled WGS sequence"/>
</dbReference>
<name>A0ABW5SCG1_9FLAO</name>
<dbReference type="RefSeq" id="WP_379044994.1">
    <property type="nucleotide sequence ID" value="NZ_JBHULZ010000023.1"/>
</dbReference>
<accession>A0ABW5SCG1</accession>
<gene>
    <name evidence="1" type="ORF">ACFSQ0_04955</name>
</gene>
<dbReference type="EMBL" id="JBHULZ010000023">
    <property type="protein sequence ID" value="MFD2697332.1"/>
    <property type="molecule type" value="Genomic_DNA"/>
</dbReference>
<evidence type="ECO:0000313" key="2">
    <source>
        <dbReference type="Proteomes" id="UP001597357"/>
    </source>
</evidence>
<proteinExistence type="predicted"/>
<sequence length="69" mass="7776">MSLVKVVLVLLVVVLNLSVSTNKIIKKLDGESLNRVVEQINQTESCLAVYYRTSVYTSVDLRRAVLRKP</sequence>
<keyword evidence="2" id="KW-1185">Reference proteome</keyword>
<evidence type="ECO:0000313" key="1">
    <source>
        <dbReference type="EMBL" id="MFD2697332.1"/>
    </source>
</evidence>
<comment type="caution">
    <text evidence="1">The sequence shown here is derived from an EMBL/GenBank/DDBJ whole genome shotgun (WGS) entry which is preliminary data.</text>
</comment>
<reference evidence="2" key="1">
    <citation type="journal article" date="2019" name="Int. J. Syst. Evol. Microbiol.">
        <title>The Global Catalogue of Microorganisms (GCM) 10K type strain sequencing project: providing services to taxonomists for standard genome sequencing and annotation.</title>
        <authorList>
            <consortium name="The Broad Institute Genomics Platform"/>
            <consortium name="The Broad Institute Genome Sequencing Center for Infectious Disease"/>
            <person name="Wu L."/>
            <person name="Ma J."/>
        </authorList>
    </citation>
    <scope>NUCLEOTIDE SEQUENCE [LARGE SCALE GENOMIC DNA]</scope>
    <source>
        <strain evidence="2">KCTC 42255</strain>
    </source>
</reference>